<dbReference type="Proteomes" id="UP001166304">
    <property type="component" value="Unassembled WGS sequence"/>
</dbReference>
<sequence length="288" mass="32376">MTIEPDFLDELGRFDAALNRQTTSLRQGDQQSPRVGEGLTFSDYRRYSPGDDTRLIDWKLFARTEEYFIKQYEEERSLTVHLLVDTSASMDYGEDETHKFEYAAKLALGFAYLTAEENNDFRYGTFLDRVNRIDTGRSNRGELLALIDQLNEVEPAGSADFESALEGYAQRIRSRSLVVVFSDYLADPEVVESGVAALARNDVDVLLVRVVAPTERDPGVVGDVLFADPESDRTRRSYFSGSLAETYQSRLDAHIDSVSNRVTALGADHVLVDTGADYFDSFASVWLK</sequence>
<proteinExistence type="predicted"/>
<dbReference type="InterPro" id="IPR036465">
    <property type="entry name" value="vWFA_dom_sf"/>
</dbReference>
<protein>
    <submittedName>
        <fullName evidence="2">DUF58 domain-containing protein</fullName>
    </submittedName>
</protein>
<dbReference type="EMBL" id="JAHQXE010000005">
    <property type="protein sequence ID" value="MBV0903456.1"/>
    <property type="molecule type" value="Genomic_DNA"/>
</dbReference>
<reference evidence="2" key="1">
    <citation type="submission" date="2021-06" db="EMBL/GenBank/DDBJ databases">
        <title>New haloarchaea isolates fom saline soil.</title>
        <authorList>
            <person name="Duran-Viseras A."/>
            <person name="Sanchez-Porro C.S."/>
            <person name="Ventosa A."/>
        </authorList>
    </citation>
    <scope>NUCLEOTIDE SEQUENCE</scope>
    <source>
        <strain evidence="2">JCM 18369</strain>
    </source>
</reference>
<dbReference type="AlphaFoldDB" id="A0AA41G372"/>
<evidence type="ECO:0000313" key="3">
    <source>
        <dbReference type="Proteomes" id="UP001166304"/>
    </source>
</evidence>
<gene>
    <name evidence="2" type="ORF">KTS37_16855</name>
</gene>
<dbReference type="Gene3D" id="3.40.50.410">
    <property type="entry name" value="von Willebrand factor, type A domain"/>
    <property type="match status" value="1"/>
</dbReference>
<dbReference type="InterPro" id="IPR002881">
    <property type="entry name" value="DUF58"/>
</dbReference>
<feature type="domain" description="DUF58" evidence="1">
    <location>
        <begin position="43"/>
        <end position="236"/>
    </location>
</feature>
<dbReference type="Pfam" id="PF01882">
    <property type="entry name" value="DUF58"/>
    <property type="match status" value="1"/>
</dbReference>
<dbReference type="SUPFAM" id="SSF53300">
    <property type="entry name" value="vWA-like"/>
    <property type="match status" value="1"/>
</dbReference>
<dbReference type="PANTHER" id="PTHR33608:SF6">
    <property type="entry name" value="BLL2464 PROTEIN"/>
    <property type="match status" value="1"/>
</dbReference>
<name>A0AA41G372_9EURY</name>
<keyword evidence="3" id="KW-1185">Reference proteome</keyword>
<comment type="caution">
    <text evidence="2">The sequence shown here is derived from an EMBL/GenBank/DDBJ whole genome shotgun (WGS) entry which is preliminary data.</text>
</comment>
<dbReference type="RefSeq" id="WP_162414181.1">
    <property type="nucleotide sequence ID" value="NZ_JAHQXE010000005.1"/>
</dbReference>
<evidence type="ECO:0000313" key="2">
    <source>
        <dbReference type="EMBL" id="MBV0903456.1"/>
    </source>
</evidence>
<accession>A0AA41G372</accession>
<evidence type="ECO:0000259" key="1">
    <source>
        <dbReference type="Pfam" id="PF01882"/>
    </source>
</evidence>
<organism evidence="2 3">
    <name type="scientific">Haloarcula salina</name>
    <dbReference type="NCBI Taxonomy" id="1429914"/>
    <lineage>
        <taxon>Archaea</taxon>
        <taxon>Methanobacteriati</taxon>
        <taxon>Methanobacteriota</taxon>
        <taxon>Stenosarchaea group</taxon>
        <taxon>Halobacteria</taxon>
        <taxon>Halobacteriales</taxon>
        <taxon>Haloarculaceae</taxon>
        <taxon>Haloarcula</taxon>
    </lineage>
</organism>
<dbReference type="PANTHER" id="PTHR33608">
    <property type="entry name" value="BLL2464 PROTEIN"/>
    <property type="match status" value="1"/>
</dbReference>